<evidence type="ECO:0000313" key="3">
    <source>
        <dbReference type="EMBL" id="OTG38111.1"/>
    </source>
</evidence>
<dbReference type="PANTHER" id="PTHR33264">
    <property type="entry name" value="EXPRESSED PROTEIN"/>
    <property type="match status" value="1"/>
</dbReference>
<keyword evidence="1" id="KW-0812">Transmembrane</keyword>
<evidence type="ECO:0000313" key="4">
    <source>
        <dbReference type="Proteomes" id="UP000215914"/>
    </source>
</evidence>
<keyword evidence="1" id="KW-1133">Transmembrane helix</keyword>
<dbReference type="OMA" id="HGCEERE"/>
<accession>A0A251VTN7</accession>
<protein>
    <recommendedName>
        <fullName evidence="5">Transmembrane protein</fullName>
    </recommendedName>
</protein>
<sequence length="155" mass="17400">MSIQKIVIHRYNVDQPQPLLEVQTSSKHRFAEFAGGTTAECAVVCCCIPISLVNLFVLAVYGVPAGLFRKAMRRKRRRRVLKKGLVIDDGDLSGYDRSSCDGAELLIRYDAAEMLIGSPVMKPVVVDSDVIELENEMWGRFYGTGFWRSVSQRVD</sequence>
<dbReference type="OrthoDB" id="695262at2759"/>
<dbReference type="Proteomes" id="UP000215914">
    <property type="component" value="Chromosome 1"/>
</dbReference>
<reference evidence="2" key="3">
    <citation type="submission" date="2020-06" db="EMBL/GenBank/DDBJ databases">
        <title>Helianthus annuus Genome sequencing and assembly Release 2.</title>
        <authorList>
            <person name="Gouzy J."/>
            <person name="Langlade N."/>
            <person name="Munos S."/>
        </authorList>
    </citation>
    <scope>NUCLEOTIDE SEQUENCE</scope>
    <source>
        <tissue evidence="2">Leaves</tissue>
    </source>
</reference>
<dbReference type="FunCoup" id="A0A251VTN7">
    <property type="interactions" value="422"/>
</dbReference>
<proteinExistence type="predicted"/>
<dbReference type="Gramene" id="mRNA:HanXRQr2_Chr01g0038751">
    <property type="protein sequence ID" value="CDS:HanXRQr2_Chr01g0038751.1"/>
    <property type="gene ID" value="HanXRQr2_Chr01g0038751"/>
</dbReference>
<feature type="transmembrane region" description="Helical" evidence="1">
    <location>
        <begin position="48"/>
        <end position="68"/>
    </location>
</feature>
<dbReference type="EMBL" id="CM007890">
    <property type="protein sequence ID" value="OTG38111.1"/>
    <property type="molecule type" value="Genomic_DNA"/>
</dbReference>
<keyword evidence="1" id="KW-0472">Membrane</keyword>
<evidence type="ECO:0000256" key="1">
    <source>
        <dbReference type="SAM" id="Phobius"/>
    </source>
</evidence>
<gene>
    <name evidence="3" type="ORF">HannXRQ_Chr01g0026141</name>
    <name evidence="2" type="ORF">HanXRQr2_Chr01g0038751</name>
</gene>
<reference evidence="2 4" key="1">
    <citation type="journal article" date="2017" name="Nature">
        <title>The sunflower genome provides insights into oil metabolism, flowering and Asterid evolution.</title>
        <authorList>
            <person name="Badouin H."/>
            <person name="Gouzy J."/>
            <person name="Grassa C.J."/>
            <person name="Murat F."/>
            <person name="Staton S.E."/>
            <person name="Cottret L."/>
            <person name="Lelandais-Briere C."/>
            <person name="Owens G.L."/>
            <person name="Carrere S."/>
            <person name="Mayjonade B."/>
            <person name="Legrand L."/>
            <person name="Gill N."/>
            <person name="Kane N.C."/>
            <person name="Bowers J.E."/>
            <person name="Hubner S."/>
            <person name="Bellec A."/>
            <person name="Berard A."/>
            <person name="Berges H."/>
            <person name="Blanchet N."/>
            <person name="Boniface M.C."/>
            <person name="Brunel D."/>
            <person name="Catrice O."/>
            <person name="Chaidir N."/>
            <person name="Claudel C."/>
            <person name="Donnadieu C."/>
            <person name="Faraut T."/>
            <person name="Fievet G."/>
            <person name="Helmstetter N."/>
            <person name="King M."/>
            <person name="Knapp S.J."/>
            <person name="Lai Z."/>
            <person name="Le Paslier M.C."/>
            <person name="Lippi Y."/>
            <person name="Lorenzon L."/>
            <person name="Mandel J.R."/>
            <person name="Marage G."/>
            <person name="Marchand G."/>
            <person name="Marquand E."/>
            <person name="Bret-Mestries E."/>
            <person name="Morien E."/>
            <person name="Nambeesan S."/>
            <person name="Nguyen T."/>
            <person name="Pegot-Espagnet P."/>
            <person name="Pouilly N."/>
            <person name="Raftis F."/>
            <person name="Sallet E."/>
            <person name="Schiex T."/>
            <person name="Thomas J."/>
            <person name="Vandecasteele C."/>
            <person name="Vares D."/>
            <person name="Vear F."/>
            <person name="Vautrin S."/>
            <person name="Crespi M."/>
            <person name="Mangin B."/>
            <person name="Burke J.M."/>
            <person name="Salse J."/>
            <person name="Munos S."/>
            <person name="Vincourt P."/>
            <person name="Rieseberg L.H."/>
            <person name="Langlade N.B."/>
        </authorList>
    </citation>
    <scope>NUCLEOTIDE SEQUENCE [LARGE SCALE GENOMIC DNA]</scope>
    <source>
        <strain evidence="4">cv. SF193</strain>
        <tissue evidence="2">Leaves</tissue>
    </source>
</reference>
<evidence type="ECO:0008006" key="5">
    <source>
        <dbReference type="Google" id="ProtNLM"/>
    </source>
</evidence>
<dbReference type="AlphaFoldDB" id="A0A251VTN7"/>
<keyword evidence="4" id="KW-1185">Reference proteome</keyword>
<name>A0A251VTN7_HELAN</name>
<evidence type="ECO:0000313" key="2">
    <source>
        <dbReference type="EMBL" id="KAF5823478.1"/>
    </source>
</evidence>
<dbReference type="PANTHER" id="PTHR33264:SF66">
    <property type="entry name" value="TRANSMEMBRANE PROTEIN"/>
    <property type="match status" value="1"/>
</dbReference>
<dbReference type="EMBL" id="MNCJ02000316">
    <property type="protein sequence ID" value="KAF5823478.1"/>
    <property type="molecule type" value="Genomic_DNA"/>
</dbReference>
<reference evidence="3" key="2">
    <citation type="submission" date="2017-02" db="EMBL/GenBank/DDBJ databases">
        <title>Sunflower complete genome.</title>
        <authorList>
            <person name="Langlade N."/>
            <person name="Munos S."/>
        </authorList>
    </citation>
    <scope>NUCLEOTIDE SEQUENCE [LARGE SCALE GENOMIC DNA]</scope>
    <source>
        <tissue evidence="3">Leaves</tissue>
    </source>
</reference>
<organism evidence="3 4">
    <name type="scientific">Helianthus annuus</name>
    <name type="common">Common sunflower</name>
    <dbReference type="NCBI Taxonomy" id="4232"/>
    <lineage>
        <taxon>Eukaryota</taxon>
        <taxon>Viridiplantae</taxon>
        <taxon>Streptophyta</taxon>
        <taxon>Embryophyta</taxon>
        <taxon>Tracheophyta</taxon>
        <taxon>Spermatophyta</taxon>
        <taxon>Magnoliopsida</taxon>
        <taxon>eudicotyledons</taxon>
        <taxon>Gunneridae</taxon>
        <taxon>Pentapetalae</taxon>
        <taxon>asterids</taxon>
        <taxon>campanulids</taxon>
        <taxon>Asterales</taxon>
        <taxon>Asteraceae</taxon>
        <taxon>Asteroideae</taxon>
        <taxon>Heliantheae alliance</taxon>
        <taxon>Heliantheae</taxon>
        <taxon>Helianthus</taxon>
    </lineage>
</organism>
<dbReference type="InParanoid" id="A0A251VTN7"/>